<keyword evidence="1" id="KW-0812">Transmembrane</keyword>
<name>A0A839SIU9_9SPHI</name>
<dbReference type="AlphaFoldDB" id="A0A839SIU9"/>
<gene>
    <name evidence="2" type="ORF">FHS11_002914</name>
</gene>
<evidence type="ECO:0000256" key="1">
    <source>
        <dbReference type="SAM" id="Phobius"/>
    </source>
</evidence>
<keyword evidence="1" id="KW-1133">Transmembrane helix</keyword>
<comment type="caution">
    <text evidence="2">The sequence shown here is derived from an EMBL/GenBank/DDBJ whole genome shotgun (WGS) entry which is preliminary data.</text>
</comment>
<evidence type="ECO:0000313" key="3">
    <source>
        <dbReference type="Proteomes" id="UP000539265"/>
    </source>
</evidence>
<protein>
    <submittedName>
        <fullName evidence="2">Flagellar biosynthesis/type III secretory pathway M-ring protein FliF/YscJ</fullName>
    </submittedName>
</protein>
<keyword evidence="2" id="KW-0282">Flagellum</keyword>
<proteinExistence type="predicted"/>
<dbReference type="Proteomes" id="UP000539265">
    <property type="component" value="Unassembled WGS sequence"/>
</dbReference>
<keyword evidence="1" id="KW-0472">Membrane</keyword>
<reference evidence="2" key="1">
    <citation type="submission" date="2020-08" db="EMBL/GenBank/DDBJ databases">
        <title>Genomic Encyclopedia of Type Strains, Phase III (KMG-III): the genomes of soil and plant-associated and newly described type strains.</title>
        <authorList>
            <person name="Whitman W."/>
        </authorList>
    </citation>
    <scope>NUCLEOTIDE SEQUENCE [LARGE SCALE GENOMIC DNA]</scope>
    <source>
        <strain evidence="2">CECT 8628</strain>
    </source>
</reference>
<dbReference type="EMBL" id="JACHWX010000008">
    <property type="protein sequence ID" value="MBB3056489.1"/>
    <property type="molecule type" value="Genomic_DNA"/>
</dbReference>
<keyword evidence="2" id="KW-0966">Cell projection</keyword>
<accession>A0A839SIU9</accession>
<sequence length="37" mass="4439">MKKQQLKYSFKDVLTIAISWLFALAVLYIIYIKIKTF</sequence>
<keyword evidence="2" id="KW-0969">Cilium</keyword>
<evidence type="ECO:0000313" key="2">
    <source>
        <dbReference type="EMBL" id="MBB3056489.1"/>
    </source>
</evidence>
<feature type="transmembrane region" description="Helical" evidence="1">
    <location>
        <begin position="12"/>
        <end position="32"/>
    </location>
</feature>
<organism evidence="2 3">
    <name type="scientific">Mucilaginibacter gotjawali</name>
    <dbReference type="NCBI Taxonomy" id="1550579"/>
    <lineage>
        <taxon>Bacteria</taxon>
        <taxon>Pseudomonadati</taxon>
        <taxon>Bacteroidota</taxon>
        <taxon>Sphingobacteriia</taxon>
        <taxon>Sphingobacteriales</taxon>
        <taxon>Sphingobacteriaceae</taxon>
        <taxon>Mucilaginibacter</taxon>
    </lineage>
</organism>
<keyword evidence="3" id="KW-1185">Reference proteome</keyword>